<comment type="catalytic activity">
    <reaction evidence="17">
        <text>L-arginyl-glycine(out) = L-arginyl-glycine(in)</text>
        <dbReference type="Rhea" id="RHEA:79391"/>
        <dbReference type="ChEBI" id="CHEBI:229955"/>
    </reaction>
</comment>
<evidence type="ECO:0000256" key="7">
    <source>
        <dbReference type="ARBA" id="ARBA00023228"/>
    </source>
</evidence>
<evidence type="ECO:0000256" key="21">
    <source>
        <dbReference type="ARBA" id="ARBA00044985"/>
    </source>
</evidence>
<evidence type="ECO:0000256" key="17">
    <source>
        <dbReference type="ARBA" id="ARBA00044903"/>
    </source>
</evidence>
<keyword evidence="5" id="KW-1133">Transmembrane helix</keyword>
<comment type="catalytic activity">
    <reaction evidence="8">
        <text>L-lysyl-L-alanine(out) = L-lysyl-L-alanine(in)</text>
        <dbReference type="Rhea" id="RHEA:79399"/>
        <dbReference type="ChEBI" id="CHEBI:229954"/>
    </reaction>
</comment>
<dbReference type="VEuPathDB" id="GiardiaDB:GL50803_4911"/>
<evidence type="ECO:0000256" key="6">
    <source>
        <dbReference type="ARBA" id="ARBA00023136"/>
    </source>
</evidence>
<dbReference type="EMBL" id="AACB03000003">
    <property type="protein sequence ID" value="KAE8302793.1"/>
    <property type="molecule type" value="Genomic_DNA"/>
</dbReference>
<dbReference type="InterPro" id="IPR052187">
    <property type="entry name" value="MFSD1"/>
</dbReference>
<protein>
    <recommendedName>
        <fullName evidence="21">Lysosomal dipeptide transporter MFSD1</fullName>
    </recommendedName>
    <alternativeName>
        <fullName evidence="22">Major facilitator superfamily domain-containing protein 1</fullName>
    </alternativeName>
</protein>
<dbReference type="PANTHER" id="PTHR23512:SF3">
    <property type="entry name" value="MAJOR FACILITATOR SUPERFAMILY DOMAIN-CONTAINING PROTEIN 1"/>
    <property type="match status" value="1"/>
</dbReference>
<dbReference type="Gene3D" id="1.20.1250.20">
    <property type="entry name" value="MFS general substrate transporter like domains"/>
    <property type="match status" value="1"/>
</dbReference>
<comment type="catalytic activity">
    <reaction evidence="11">
        <text>L-alpha-aminoacyl-L-histidine(out) = L-alpha-aminoacyl-L-histidine(in)</text>
        <dbReference type="Rhea" id="RHEA:79375"/>
        <dbReference type="ChEBI" id="CHEBI:229967"/>
    </reaction>
</comment>
<evidence type="ECO:0000256" key="2">
    <source>
        <dbReference type="ARBA" id="ARBA00008335"/>
    </source>
</evidence>
<comment type="subcellular location">
    <subcellularLocation>
        <location evidence="1">Lysosome membrane</location>
        <topology evidence="1">Multi-pass membrane protein</topology>
    </subcellularLocation>
</comment>
<evidence type="ECO:0000256" key="9">
    <source>
        <dbReference type="ARBA" id="ARBA00044878"/>
    </source>
</evidence>
<comment type="catalytic activity">
    <reaction evidence="18">
        <text>L-histidyl-L-alpha-amino acid(out) = L-histidyl-L-alpha-amino acid(in)</text>
        <dbReference type="Rhea" id="RHEA:79379"/>
        <dbReference type="ChEBI" id="CHEBI:229964"/>
    </reaction>
</comment>
<evidence type="ECO:0000256" key="22">
    <source>
        <dbReference type="ARBA" id="ARBA00045018"/>
    </source>
</evidence>
<evidence type="ECO:0000256" key="13">
    <source>
        <dbReference type="ARBA" id="ARBA00044893"/>
    </source>
</evidence>
<evidence type="ECO:0000256" key="3">
    <source>
        <dbReference type="ARBA" id="ARBA00022448"/>
    </source>
</evidence>
<comment type="catalytic activity">
    <reaction evidence="15">
        <text>L-arginyl-L-alpha-amino acid(out) = L-arginyl-L-alpha-amino acid(in)</text>
        <dbReference type="Rhea" id="RHEA:79371"/>
        <dbReference type="ChEBI" id="CHEBI:84315"/>
    </reaction>
</comment>
<dbReference type="AlphaFoldDB" id="D3KHJ7"/>
<keyword evidence="6" id="KW-0472">Membrane</keyword>
<proteinExistence type="inferred from homology"/>
<evidence type="ECO:0000256" key="11">
    <source>
        <dbReference type="ARBA" id="ARBA00044884"/>
    </source>
</evidence>
<comment type="caution">
    <text evidence="25">The sequence shown here is derived from an EMBL/GenBank/DDBJ whole genome shotgun (WGS) entry which is preliminary data.</text>
</comment>
<keyword evidence="26" id="KW-1185">Reference proteome</keyword>
<comment type="function">
    <text evidence="23">Lysosomal dipeptide uniporter that selectively exports lysine, arginine or histidine-containing dipeptides with a net positive charge from the lysosome lumen into the cytosol. Could play a role in a specific type of protein O-glycosylation indirectly regulating macrophages migration and tissue invasion. Also essential for liver homeostasis.</text>
</comment>
<evidence type="ECO:0000313" key="25">
    <source>
        <dbReference type="EMBL" id="KAE8302793.1"/>
    </source>
</evidence>
<comment type="catalytic activity">
    <reaction evidence="14">
        <text>L-aspartyl-L-lysine(out) = L-aspartyl-L-lysine(in)</text>
        <dbReference type="Rhea" id="RHEA:79411"/>
        <dbReference type="ChEBI" id="CHEBI:229953"/>
    </reaction>
</comment>
<keyword evidence="3" id="KW-0813">Transport</keyword>
<evidence type="ECO:0000256" key="1">
    <source>
        <dbReference type="ARBA" id="ARBA00004155"/>
    </source>
</evidence>
<evidence type="ECO:0000256" key="15">
    <source>
        <dbReference type="ARBA" id="ARBA00044899"/>
    </source>
</evidence>
<comment type="catalytic activity">
    <reaction evidence="20">
        <text>L-lysyl-glycine(out) = L-lysyl-glycine(in)</text>
        <dbReference type="Rhea" id="RHEA:79407"/>
        <dbReference type="ChEBI" id="CHEBI:191202"/>
    </reaction>
</comment>
<dbReference type="InterPro" id="IPR011701">
    <property type="entry name" value="MFS"/>
</dbReference>
<evidence type="ECO:0000256" key="16">
    <source>
        <dbReference type="ARBA" id="ARBA00044900"/>
    </source>
</evidence>
<keyword evidence="7" id="KW-0458">Lysosome</keyword>
<comment type="catalytic activity">
    <reaction evidence="9">
        <text>L-histidyl-glycine(out) = L-histidyl-glycine(in)</text>
        <dbReference type="Rhea" id="RHEA:79395"/>
        <dbReference type="ChEBI" id="CHEBI:229957"/>
    </reaction>
</comment>
<keyword evidence="4" id="KW-0812">Transmembrane</keyword>
<accession>D3KHJ7</accession>
<comment type="subunit">
    <text evidence="24">Homodimer. Interacts with lysosomal protein GLMP (via lumenal domain); the interaction starts while both proteins are still in the endoplasmic reticulum and is required for stabilization of MFSD1 in lysosomes but has no direct effect on its targeting to lysosomes or transporter activity.</text>
</comment>
<dbReference type="GO" id="GO:0005765">
    <property type="term" value="C:lysosomal membrane"/>
    <property type="evidence" value="ECO:0007669"/>
    <property type="project" value="UniProtKB-SubCell"/>
</dbReference>
<evidence type="ECO:0000256" key="18">
    <source>
        <dbReference type="ARBA" id="ARBA00044912"/>
    </source>
</evidence>
<evidence type="ECO:0000256" key="4">
    <source>
        <dbReference type="ARBA" id="ARBA00022692"/>
    </source>
</evidence>
<evidence type="ECO:0000313" key="26">
    <source>
        <dbReference type="Proteomes" id="UP000001548"/>
    </source>
</evidence>
<evidence type="ECO:0000256" key="5">
    <source>
        <dbReference type="ARBA" id="ARBA00022989"/>
    </source>
</evidence>
<comment type="catalytic activity">
    <reaction evidence="13">
        <text>L-alpha-aminoacyl-L-lysine(out) = L-alpha-aminoacyl-L-lysine(in)</text>
        <dbReference type="Rhea" id="RHEA:79383"/>
        <dbReference type="ChEBI" id="CHEBI:229966"/>
    </reaction>
</comment>
<comment type="catalytic activity">
    <reaction evidence="19">
        <text>L-alanyl-L-lysine(out) = L-alanyl-L-lysine(in)</text>
        <dbReference type="Rhea" id="RHEA:79415"/>
        <dbReference type="ChEBI" id="CHEBI:192470"/>
    </reaction>
</comment>
<evidence type="ECO:0000256" key="23">
    <source>
        <dbReference type="ARBA" id="ARBA00045709"/>
    </source>
</evidence>
<dbReference type="CDD" id="cd06174">
    <property type="entry name" value="MFS"/>
    <property type="match status" value="1"/>
</dbReference>
<dbReference type="InterPro" id="IPR036259">
    <property type="entry name" value="MFS_trans_sf"/>
</dbReference>
<evidence type="ECO:0000256" key="14">
    <source>
        <dbReference type="ARBA" id="ARBA00044898"/>
    </source>
</evidence>
<dbReference type="SUPFAM" id="SSF103473">
    <property type="entry name" value="MFS general substrate transporter"/>
    <property type="match status" value="1"/>
</dbReference>
<dbReference type="Pfam" id="PF07690">
    <property type="entry name" value="MFS_1"/>
    <property type="match status" value="1"/>
</dbReference>
<comment type="similarity">
    <text evidence="2">Belongs to the major facilitator superfamily.</text>
</comment>
<reference evidence="25 26" key="1">
    <citation type="journal article" date="2007" name="Science">
        <title>Genomic minimalism in the early diverging intestinal parasite Giardia lamblia.</title>
        <authorList>
            <person name="Morrison H.G."/>
            <person name="McArthur A.G."/>
            <person name="Gillin F.D."/>
            <person name="Aley S.B."/>
            <person name="Adam R.D."/>
            <person name="Olsen G.J."/>
            <person name="Best A.A."/>
            <person name="Cande W.Z."/>
            <person name="Chen F."/>
            <person name="Cipriano M.J."/>
            <person name="Davids B.J."/>
            <person name="Dawson S.C."/>
            <person name="Elmendorf H.G."/>
            <person name="Hehl A.B."/>
            <person name="Holder M.E."/>
            <person name="Huse S.M."/>
            <person name="Kim U.U."/>
            <person name="Lasek-Nesselquist E."/>
            <person name="Manning G."/>
            <person name="Nigam A."/>
            <person name="Nixon J.E."/>
            <person name="Palm D."/>
            <person name="Passamaneck N.E."/>
            <person name="Prabhu A."/>
            <person name="Reich C.I."/>
            <person name="Reiner D.S."/>
            <person name="Samuelson J."/>
            <person name="Svard S.G."/>
            <person name="Sogin M.L."/>
        </authorList>
    </citation>
    <scope>NUCLEOTIDE SEQUENCE [LARGE SCALE GENOMIC DNA]</scope>
    <source>
        <strain evidence="25 26">WB C6</strain>
    </source>
</reference>
<dbReference type="OMA" id="DCIKTAR"/>
<dbReference type="PANTHER" id="PTHR23512">
    <property type="entry name" value="MAJOR FACILITATOR SUPERFAMILY DOMAIN-CONTAINING PROTEIN 1"/>
    <property type="match status" value="1"/>
</dbReference>
<name>D3KHJ7_GIAIC</name>
<evidence type="ECO:0000256" key="8">
    <source>
        <dbReference type="ARBA" id="ARBA00044876"/>
    </source>
</evidence>
<dbReference type="HOGENOM" id="CLU_550362_0_0_1"/>
<comment type="catalytic activity">
    <reaction evidence="10">
        <text>L-alpha-aminoacyl-L-arginine(out) = L-alpha-aminoacyl-L-arginine(in)</text>
        <dbReference type="Rhea" id="RHEA:79367"/>
        <dbReference type="ChEBI" id="CHEBI:229968"/>
    </reaction>
</comment>
<comment type="catalytic activity">
    <reaction evidence="16">
        <text>L-lysyl-L-lysine(out) = L-lysyl-L-lysine(in)</text>
        <dbReference type="Rhea" id="RHEA:79403"/>
        <dbReference type="ChEBI" id="CHEBI:229956"/>
    </reaction>
</comment>
<comment type="catalytic activity">
    <reaction evidence="12">
        <text>L-lysyl-L-alpha-amino acid(out) = L-lysyl-L-alpha-amino acid(in)</text>
        <dbReference type="Rhea" id="RHEA:79387"/>
        <dbReference type="ChEBI" id="CHEBI:229965"/>
    </reaction>
</comment>
<evidence type="ECO:0000256" key="20">
    <source>
        <dbReference type="ARBA" id="ARBA00044924"/>
    </source>
</evidence>
<sequence>MTKEGPATPSQLPQSRRWVVHLKAFMETIFIAIIMVPNTMYYGSVNALSQLLLKTYGDSNIITNSSLMHSVPSIFSAFSVSFFTDVLGVEFMLLPLQTLILIGCICSALAKSSGVFLIGRFCYGLCGEGLIMVQSKLISNRIPRQWHPFAFALIFCGFMLGESISSIFIGKMDSVPSAYFIIAACMLISLLIEVTYTVLEVFRRRKEKTTDVQGLALSETLSDSIAMNPQTQTQMQAQPRSSLQHRCKDMFTAVTDCIKTARPLLWMMVVSRLLFMGTRMGYDSTSVLFLTDILGLDNDTIVSAVGVSQISSAVSFLLMGFLVSFWQLGPILIIICGYISLLGAVMTLYFFRSSDPQQTVRSCYLICIFVGISFGFFASNSSAVIVSLSKKAMAASGLGLVFSMQFLIMSIIVPLAMYVARTNSYRTACWVYIGVLLCAAPFLLTVFTKLAINYSQTRKKRKAVKICDDGEIQPSTSVSSVINLDSAPASTIESKA</sequence>
<evidence type="ECO:0000256" key="19">
    <source>
        <dbReference type="ARBA" id="ARBA00044919"/>
    </source>
</evidence>
<dbReference type="Proteomes" id="UP000001548">
    <property type="component" value="Unassembled WGS sequence"/>
</dbReference>
<evidence type="ECO:0000256" key="24">
    <source>
        <dbReference type="ARBA" id="ARBA00046376"/>
    </source>
</evidence>
<evidence type="ECO:0000256" key="12">
    <source>
        <dbReference type="ARBA" id="ARBA00044891"/>
    </source>
</evidence>
<dbReference type="GO" id="GO:0022857">
    <property type="term" value="F:transmembrane transporter activity"/>
    <property type="evidence" value="ECO:0007669"/>
    <property type="project" value="InterPro"/>
</dbReference>
<gene>
    <name evidence="25" type="ORF">GL50803_004911</name>
</gene>
<organism evidence="25 26">
    <name type="scientific">Giardia intestinalis (strain ATCC 50803 / WB clone C6)</name>
    <name type="common">Giardia lamblia</name>
    <dbReference type="NCBI Taxonomy" id="184922"/>
    <lineage>
        <taxon>Eukaryota</taxon>
        <taxon>Metamonada</taxon>
        <taxon>Diplomonadida</taxon>
        <taxon>Hexamitidae</taxon>
        <taxon>Giardiinae</taxon>
        <taxon>Giardia</taxon>
    </lineage>
</organism>
<evidence type="ECO:0000256" key="10">
    <source>
        <dbReference type="ARBA" id="ARBA00044881"/>
    </source>
</evidence>